<dbReference type="AlphaFoldDB" id="A0A8C3TVS7"/>
<dbReference type="InterPro" id="IPR001909">
    <property type="entry name" value="KRAB"/>
</dbReference>
<name>A0A8C3TVS7_CATUS</name>
<dbReference type="Ensembl" id="ENSCUST00005005220.1">
    <property type="protein sequence ID" value="ENSCUSP00005005013.1"/>
    <property type="gene ID" value="ENSCUSG00005003221.1"/>
</dbReference>
<dbReference type="Gene3D" id="6.10.140.140">
    <property type="match status" value="1"/>
</dbReference>
<reference evidence="2" key="1">
    <citation type="submission" date="2020-10" db="EMBL/GenBank/DDBJ databases">
        <title>Catharus ustulatus (Swainson's thrush) genome, bCatUst1, primary haplotype v2.</title>
        <authorList>
            <person name="Delmore K."/>
            <person name="Vafadar M."/>
            <person name="Formenti G."/>
            <person name="Chow W."/>
            <person name="Pelan S."/>
            <person name="Howe K."/>
            <person name="Rhie A."/>
            <person name="Mountcastle J."/>
            <person name="Haase B."/>
            <person name="Fedrigo O."/>
            <person name="Jarvis E.D."/>
        </authorList>
    </citation>
    <scope>NUCLEOTIDE SEQUENCE [LARGE SCALE GENOMIC DNA]</scope>
</reference>
<feature type="domain" description="KRAB" evidence="1">
    <location>
        <begin position="4"/>
        <end position="87"/>
    </location>
</feature>
<proteinExistence type="predicted"/>
<dbReference type="Proteomes" id="UP000694563">
    <property type="component" value="Chromosome 1"/>
</dbReference>
<organism evidence="2 3">
    <name type="scientific">Catharus ustulatus</name>
    <name type="common">Russet-backed thrush</name>
    <name type="synonym">Hylocichla ustulatus</name>
    <dbReference type="NCBI Taxonomy" id="91951"/>
    <lineage>
        <taxon>Eukaryota</taxon>
        <taxon>Metazoa</taxon>
        <taxon>Chordata</taxon>
        <taxon>Craniata</taxon>
        <taxon>Vertebrata</taxon>
        <taxon>Euteleostomi</taxon>
        <taxon>Archelosauria</taxon>
        <taxon>Archosauria</taxon>
        <taxon>Dinosauria</taxon>
        <taxon>Saurischia</taxon>
        <taxon>Theropoda</taxon>
        <taxon>Coelurosauria</taxon>
        <taxon>Aves</taxon>
        <taxon>Neognathae</taxon>
        <taxon>Neoaves</taxon>
        <taxon>Telluraves</taxon>
        <taxon>Australaves</taxon>
        <taxon>Passeriformes</taxon>
        <taxon>Turdidae</taxon>
        <taxon>Catharus</taxon>
    </lineage>
</organism>
<dbReference type="Pfam" id="PF01352">
    <property type="entry name" value="KRAB"/>
    <property type="match status" value="1"/>
</dbReference>
<accession>A0A8C3TVS7</accession>
<dbReference type="InterPro" id="IPR036051">
    <property type="entry name" value="KRAB_dom_sf"/>
</dbReference>
<dbReference type="SUPFAM" id="SSF109640">
    <property type="entry name" value="KRAB domain (Kruppel-associated box)"/>
    <property type="match status" value="1"/>
</dbReference>
<dbReference type="PANTHER" id="PTHR23232:SF163">
    <property type="entry name" value="ZINC FINGER PROTEIN 589"/>
    <property type="match status" value="1"/>
</dbReference>
<dbReference type="CDD" id="cd07765">
    <property type="entry name" value="KRAB_A-box"/>
    <property type="match status" value="1"/>
</dbReference>
<dbReference type="InterPro" id="IPR050169">
    <property type="entry name" value="Krueppel_C2H2_ZnF"/>
</dbReference>
<evidence type="ECO:0000259" key="1">
    <source>
        <dbReference type="PROSITE" id="PS50805"/>
    </source>
</evidence>
<sequence length="102" mass="11150">MEPVTFEDVMVFLSRAEWDALPAGQRELYRDVVADTYELLTSLGNAGNHPGLCFRRFGSPKDLLSSRLSPPAPGALFPRSVHFTSAPQCLPCHKGPGIAPRI</sequence>
<dbReference type="PROSITE" id="PS50805">
    <property type="entry name" value="KRAB"/>
    <property type="match status" value="1"/>
</dbReference>
<dbReference type="PANTHER" id="PTHR23232">
    <property type="entry name" value="KRAB DOMAIN C2H2 ZINC FINGER"/>
    <property type="match status" value="1"/>
</dbReference>
<protein>
    <recommendedName>
        <fullName evidence="1">KRAB domain-containing protein</fullName>
    </recommendedName>
</protein>
<reference evidence="2" key="3">
    <citation type="submission" date="2025-09" db="UniProtKB">
        <authorList>
            <consortium name="Ensembl"/>
        </authorList>
    </citation>
    <scope>IDENTIFICATION</scope>
</reference>
<evidence type="ECO:0000313" key="2">
    <source>
        <dbReference type="Ensembl" id="ENSCUSP00005005013.1"/>
    </source>
</evidence>
<keyword evidence="3" id="KW-1185">Reference proteome</keyword>
<evidence type="ECO:0000313" key="3">
    <source>
        <dbReference type="Proteomes" id="UP000694563"/>
    </source>
</evidence>
<dbReference type="SMART" id="SM00349">
    <property type="entry name" value="KRAB"/>
    <property type="match status" value="1"/>
</dbReference>
<dbReference type="GO" id="GO:0006355">
    <property type="term" value="P:regulation of DNA-templated transcription"/>
    <property type="evidence" value="ECO:0007669"/>
    <property type="project" value="InterPro"/>
</dbReference>
<reference evidence="2" key="2">
    <citation type="submission" date="2025-08" db="UniProtKB">
        <authorList>
            <consortium name="Ensembl"/>
        </authorList>
    </citation>
    <scope>IDENTIFICATION</scope>
</reference>